<organism evidence="3 4">
    <name type="scientific">Archangium minus</name>
    <dbReference type="NCBI Taxonomy" id="83450"/>
    <lineage>
        <taxon>Bacteria</taxon>
        <taxon>Pseudomonadati</taxon>
        <taxon>Myxococcota</taxon>
        <taxon>Myxococcia</taxon>
        <taxon>Myxococcales</taxon>
        <taxon>Cystobacterineae</taxon>
        <taxon>Archangiaceae</taxon>
        <taxon>Archangium</taxon>
    </lineage>
</organism>
<evidence type="ECO:0000259" key="2">
    <source>
        <dbReference type="Pfam" id="PF01370"/>
    </source>
</evidence>
<dbReference type="RefSeq" id="WP_395811995.1">
    <property type="nucleotide sequence ID" value="NZ_CP043494.1"/>
</dbReference>
<feature type="domain" description="NAD-dependent epimerase/dehydratase" evidence="2">
    <location>
        <begin position="9"/>
        <end position="228"/>
    </location>
</feature>
<feature type="compositionally biased region" description="Basic and acidic residues" evidence="1">
    <location>
        <begin position="120"/>
        <end position="134"/>
    </location>
</feature>
<accession>A0ABY9X8H5</accession>
<dbReference type="PANTHER" id="PTHR12126:SF11">
    <property type="entry name" value="NADH DEHYDROGENASE [UBIQUINONE] 1 ALPHA SUBCOMPLEX SUBUNIT 9, MITOCHONDRIAL"/>
    <property type="match status" value="1"/>
</dbReference>
<gene>
    <name evidence="3" type="ORF">F0U60_52070</name>
</gene>
<dbReference type="Proteomes" id="UP001611383">
    <property type="component" value="Chromosome"/>
</dbReference>
<evidence type="ECO:0000313" key="3">
    <source>
        <dbReference type="EMBL" id="WNG51708.1"/>
    </source>
</evidence>
<sequence>MSEQGKVALFGASGVIGQSVVQALRAQGREYRVVGRSMSSLKREFGSDPKAELVTWNPEDPASVRAAARGVHTLIYLVGLPYTEFRMHPVLTRRTLEGAIAEGVKRLVQIGTLYSFGRPQAERVTEDHPREPHTFKGKMRKQQEDLLLEAGASGAIQTTILRLPDFYGPNVERSFLHGAFRAALDGKRAQLIGPIDRPHEFVFVPDVGPVVTALMDEPRAYGRTWNLGGAGVTTQREMAERIFAEVGRRPKLMVANRPMLRMLGLFDSFLRELFEMHYLLTEPLIVDDSALRNLLGEVKKTPYAEGIRLSLAAMREQDAAARRSPAPASPAHTPA</sequence>
<dbReference type="InterPro" id="IPR001509">
    <property type="entry name" value="Epimerase_deHydtase"/>
</dbReference>
<keyword evidence="4" id="KW-1185">Reference proteome</keyword>
<evidence type="ECO:0000256" key="1">
    <source>
        <dbReference type="SAM" id="MobiDB-lite"/>
    </source>
</evidence>
<protein>
    <submittedName>
        <fullName evidence="3">NAD-dependent epimerase/dehydratase family protein</fullName>
    </submittedName>
</protein>
<dbReference type="Pfam" id="PF01370">
    <property type="entry name" value="Epimerase"/>
    <property type="match status" value="1"/>
</dbReference>
<name>A0ABY9X8H5_9BACT</name>
<dbReference type="SUPFAM" id="SSF51735">
    <property type="entry name" value="NAD(P)-binding Rossmann-fold domains"/>
    <property type="match status" value="1"/>
</dbReference>
<dbReference type="EMBL" id="CP043494">
    <property type="protein sequence ID" value="WNG51708.1"/>
    <property type="molecule type" value="Genomic_DNA"/>
</dbReference>
<dbReference type="Gene3D" id="3.40.50.720">
    <property type="entry name" value="NAD(P)-binding Rossmann-like Domain"/>
    <property type="match status" value="1"/>
</dbReference>
<feature type="region of interest" description="Disordered" evidence="1">
    <location>
        <begin position="120"/>
        <end position="139"/>
    </location>
</feature>
<dbReference type="InterPro" id="IPR051207">
    <property type="entry name" value="ComplexI_NDUFA9_subunit"/>
</dbReference>
<reference evidence="3 4" key="1">
    <citation type="submission" date="2019-08" db="EMBL/GenBank/DDBJ databases">
        <title>Archangium and Cystobacter genomes.</title>
        <authorList>
            <person name="Chen I.-C.K."/>
            <person name="Wielgoss S."/>
        </authorList>
    </citation>
    <scope>NUCLEOTIDE SEQUENCE [LARGE SCALE GENOMIC DNA]</scope>
    <source>
        <strain evidence="3 4">Cbm 6</strain>
    </source>
</reference>
<evidence type="ECO:0000313" key="4">
    <source>
        <dbReference type="Proteomes" id="UP001611383"/>
    </source>
</evidence>
<dbReference type="PANTHER" id="PTHR12126">
    <property type="entry name" value="NADH-UBIQUINONE OXIDOREDUCTASE 39 KDA SUBUNIT-RELATED"/>
    <property type="match status" value="1"/>
</dbReference>
<dbReference type="InterPro" id="IPR036291">
    <property type="entry name" value="NAD(P)-bd_dom_sf"/>
</dbReference>
<proteinExistence type="predicted"/>